<evidence type="ECO:0000256" key="3">
    <source>
        <dbReference type="SAM" id="Phobius"/>
    </source>
</evidence>
<dbReference type="SUPFAM" id="SSF51110">
    <property type="entry name" value="alpha-D-mannose-specific plant lectins"/>
    <property type="match status" value="1"/>
</dbReference>
<dbReference type="SMART" id="SM00108">
    <property type="entry name" value="B_lectin"/>
    <property type="match status" value="1"/>
</dbReference>
<dbReference type="Pfam" id="PF08276">
    <property type="entry name" value="PAN_2"/>
    <property type="match status" value="1"/>
</dbReference>
<dbReference type="PANTHER" id="PTHR47976:SF66">
    <property type="entry name" value="G-TYPE LECTIN S-RECEPTOR-LIKE SERINE_THREONINE-PROTEIN KINASE SD2-5"/>
    <property type="match status" value="1"/>
</dbReference>
<keyword evidence="1" id="KW-0732">Signal</keyword>
<protein>
    <recommendedName>
        <fullName evidence="8">Bulb-type lectin domain-containing protein</fullName>
    </recommendedName>
</protein>
<gene>
    <name evidence="6" type="ORF">TEA_009073</name>
</gene>
<sequence length="494" mass="54362">MNVSDDGSRVRAVLSRKLSLGFVCGFYSIDNISYLFSVIVIGGGNPSVVWSANTDHLVHENATLLLTPQEGLVLRDSDGSQVWSTNTSGKSVAGMNMTALGNLVLFNDKGVIVWQSFDHPTDALLSGQRFYEGQKLISSTSPTNWSQGLYYATLTMDLGLTAFIRDGEGQKPQMYYQMEPNQSSIDQISLTATGHCRLLRNNQVNSSSRNRDGSNYAELQTGGFLVNLGTTSSQAQQQQQPLDSVIEYVRLNSDGSLKLYRHDNSSRRLSEIVDMVSQDLGACQYPRHCGDYGLCKAGKCSCPQGDDGIQYFQSGGGGGGGCSRITPLSCKQQDQLIEVINGTYFNVIDPTAAFQNIKNMEECKQACLRNCSCGAAFFRYDNNLSDGYCYMPSEVLSIRQDEIPNYSFKSATYIKVEKPSKVAPNPVPEGRPAAPPPLRNRKRLIAIVSSGSAVFLVILLSIFIFRKKLSNKTIIEDDQYYIRQVPGMPAEVFK</sequence>
<evidence type="ECO:0000259" key="4">
    <source>
        <dbReference type="PROSITE" id="PS50927"/>
    </source>
</evidence>
<comment type="caution">
    <text evidence="6">The sequence shown here is derived from an EMBL/GenBank/DDBJ whole genome shotgun (WGS) entry which is preliminary data.</text>
</comment>
<accession>A0A4S4DK48</accession>
<keyword evidence="3" id="KW-0812">Transmembrane</keyword>
<evidence type="ECO:0000313" key="6">
    <source>
        <dbReference type="EMBL" id="THG03259.1"/>
    </source>
</evidence>
<dbReference type="Gene3D" id="2.90.10.30">
    <property type="match status" value="1"/>
</dbReference>
<dbReference type="Proteomes" id="UP000306102">
    <property type="component" value="Unassembled WGS sequence"/>
</dbReference>
<dbReference type="PANTHER" id="PTHR47976">
    <property type="entry name" value="G-TYPE LECTIN S-RECEPTOR-LIKE SERINE/THREONINE-PROTEIN KINASE SD2-5"/>
    <property type="match status" value="1"/>
</dbReference>
<feature type="domain" description="Bulb-type lectin" evidence="4">
    <location>
        <begin position="1"/>
        <end position="118"/>
    </location>
</feature>
<dbReference type="PIRSF" id="PIRSF002686">
    <property type="entry name" value="SLG"/>
    <property type="match status" value="1"/>
</dbReference>
<dbReference type="InterPro" id="IPR003609">
    <property type="entry name" value="Pan_app"/>
</dbReference>
<keyword evidence="3" id="KW-0472">Membrane</keyword>
<dbReference type="AlphaFoldDB" id="A0A4S4DK48"/>
<dbReference type="InterPro" id="IPR001480">
    <property type="entry name" value="Bulb-type_lectin_dom"/>
</dbReference>
<feature type="domain" description="Apple" evidence="5">
    <location>
        <begin position="330"/>
        <end position="411"/>
    </location>
</feature>
<dbReference type="CDD" id="cd00028">
    <property type="entry name" value="B_lectin"/>
    <property type="match status" value="1"/>
</dbReference>
<keyword evidence="7" id="KW-1185">Reference proteome</keyword>
<name>A0A4S4DK48_CAMSN</name>
<dbReference type="FunFam" id="2.90.10.10:FF:000039">
    <property type="entry name" value="G-type lectin S-receptor-like serine/threonine-protein kinase SD2-5"/>
    <property type="match status" value="1"/>
</dbReference>
<dbReference type="InterPro" id="IPR036426">
    <property type="entry name" value="Bulb-type_lectin_dom_sf"/>
</dbReference>
<evidence type="ECO:0000256" key="2">
    <source>
        <dbReference type="ARBA" id="ARBA00023180"/>
    </source>
</evidence>
<organism evidence="6 7">
    <name type="scientific">Camellia sinensis var. sinensis</name>
    <name type="common">China tea</name>
    <dbReference type="NCBI Taxonomy" id="542762"/>
    <lineage>
        <taxon>Eukaryota</taxon>
        <taxon>Viridiplantae</taxon>
        <taxon>Streptophyta</taxon>
        <taxon>Embryophyta</taxon>
        <taxon>Tracheophyta</taxon>
        <taxon>Spermatophyta</taxon>
        <taxon>Magnoliopsida</taxon>
        <taxon>eudicotyledons</taxon>
        <taxon>Gunneridae</taxon>
        <taxon>Pentapetalae</taxon>
        <taxon>asterids</taxon>
        <taxon>Ericales</taxon>
        <taxon>Theaceae</taxon>
        <taxon>Camellia</taxon>
    </lineage>
</organism>
<feature type="transmembrane region" description="Helical" evidence="3">
    <location>
        <begin position="444"/>
        <end position="465"/>
    </location>
</feature>
<evidence type="ECO:0008006" key="8">
    <source>
        <dbReference type="Google" id="ProtNLM"/>
    </source>
</evidence>
<dbReference type="InterPro" id="IPR051343">
    <property type="entry name" value="G-type_lectin_kinases/EP1-like"/>
</dbReference>
<dbReference type="PROSITE" id="PS50948">
    <property type="entry name" value="PAN"/>
    <property type="match status" value="1"/>
</dbReference>
<evidence type="ECO:0000256" key="1">
    <source>
        <dbReference type="ARBA" id="ARBA00022729"/>
    </source>
</evidence>
<keyword evidence="2" id="KW-0325">Glycoprotein</keyword>
<dbReference type="FunFam" id="2.90.10.30:FF:000003">
    <property type="entry name" value="Os04g0303100 protein"/>
    <property type="match status" value="1"/>
</dbReference>
<proteinExistence type="predicted"/>
<dbReference type="STRING" id="542762.A0A4S4DK48"/>
<dbReference type="InterPro" id="IPR035446">
    <property type="entry name" value="SLSG/EP1"/>
</dbReference>
<keyword evidence="3" id="KW-1133">Transmembrane helix</keyword>
<evidence type="ECO:0000259" key="5">
    <source>
        <dbReference type="PROSITE" id="PS50948"/>
    </source>
</evidence>
<reference evidence="6 7" key="1">
    <citation type="journal article" date="2018" name="Proc. Natl. Acad. Sci. U.S.A.">
        <title>Draft genome sequence of Camellia sinensis var. sinensis provides insights into the evolution of the tea genome and tea quality.</title>
        <authorList>
            <person name="Wei C."/>
            <person name="Yang H."/>
            <person name="Wang S."/>
            <person name="Zhao J."/>
            <person name="Liu C."/>
            <person name="Gao L."/>
            <person name="Xia E."/>
            <person name="Lu Y."/>
            <person name="Tai Y."/>
            <person name="She G."/>
            <person name="Sun J."/>
            <person name="Cao H."/>
            <person name="Tong W."/>
            <person name="Gao Q."/>
            <person name="Li Y."/>
            <person name="Deng W."/>
            <person name="Jiang X."/>
            <person name="Wang W."/>
            <person name="Chen Q."/>
            <person name="Zhang S."/>
            <person name="Li H."/>
            <person name="Wu J."/>
            <person name="Wang P."/>
            <person name="Li P."/>
            <person name="Shi C."/>
            <person name="Zheng F."/>
            <person name="Jian J."/>
            <person name="Huang B."/>
            <person name="Shan D."/>
            <person name="Shi M."/>
            <person name="Fang C."/>
            <person name="Yue Y."/>
            <person name="Li F."/>
            <person name="Li D."/>
            <person name="Wei S."/>
            <person name="Han B."/>
            <person name="Jiang C."/>
            <person name="Yin Y."/>
            <person name="Xia T."/>
            <person name="Zhang Z."/>
            <person name="Bennetzen J.L."/>
            <person name="Zhao S."/>
            <person name="Wan X."/>
        </authorList>
    </citation>
    <scope>NUCLEOTIDE SEQUENCE [LARGE SCALE GENOMIC DNA]</scope>
    <source>
        <strain evidence="7">cv. Shuchazao</strain>
        <tissue evidence="6">Leaf</tissue>
    </source>
</reference>
<dbReference type="PROSITE" id="PS50927">
    <property type="entry name" value="BULB_LECTIN"/>
    <property type="match status" value="1"/>
</dbReference>
<dbReference type="Pfam" id="PF01453">
    <property type="entry name" value="B_lectin"/>
    <property type="match status" value="1"/>
</dbReference>
<evidence type="ECO:0000313" key="7">
    <source>
        <dbReference type="Proteomes" id="UP000306102"/>
    </source>
</evidence>
<dbReference type="EMBL" id="SDRB02010997">
    <property type="protein sequence ID" value="THG03259.1"/>
    <property type="molecule type" value="Genomic_DNA"/>
</dbReference>